<evidence type="ECO:0000313" key="2">
    <source>
        <dbReference type="Proteomes" id="UP000538147"/>
    </source>
</evidence>
<name>A0A841LGK9_9SPHN</name>
<gene>
    <name evidence="1" type="ORF">FHS79_002517</name>
</gene>
<proteinExistence type="predicted"/>
<dbReference type="AlphaFoldDB" id="A0A841LGK9"/>
<accession>A0A841LGK9</accession>
<evidence type="ECO:0000313" key="1">
    <source>
        <dbReference type="EMBL" id="MBB6228332.1"/>
    </source>
</evidence>
<dbReference type="RefSeq" id="WP_184200480.1">
    <property type="nucleotide sequence ID" value="NZ_JACIIV010000018.1"/>
</dbReference>
<organism evidence="1 2">
    <name type="scientific">Polymorphobacter multimanifer</name>
    <dbReference type="NCBI Taxonomy" id="1070431"/>
    <lineage>
        <taxon>Bacteria</taxon>
        <taxon>Pseudomonadati</taxon>
        <taxon>Pseudomonadota</taxon>
        <taxon>Alphaproteobacteria</taxon>
        <taxon>Sphingomonadales</taxon>
        <taxon>Sphingosinicellaceae</taxon>
        <taxon>Polymorphobacter</taxon>
    </lineage>
</organism>
<sequence length="177" mass="18307">MGARGAGRFASPDDGGHGAEAAGSIGLAVSPSAVQRRLVEVVRMHCKVRGLHTIKDLAGLAGVPINRMRKLVSDNPDDQRAPSAAELLSLCAVMGPAETSLILSLIGMSAADEEDLEVDPLGKMAADLMGEVATLARVASDGKVNPHEVNMTEEATDAIIESALKFKAAARQAKGRG</sequence>
<dbReference type="EMBL" id="JACIIV010000018">
    <property type="protein sequence ID" value="MBB6228332.1"/>
    <property type="molecule type" value="Genomic_DNA"/>
</dbReference>
<dbReference type="Proteomes" id="UP000538147">
    <property type="component" value="Unassembled WGS sequence"/>
</dbReference>
<reference evidence="1 2" key="1">
    <citation type="submission" date="2020-08" db="EMBL/GenBank/DDBJ databases">
        <title>Genomic Encyclopedia of Type Strains, Phase IV (KMG-IV): sequencing the most valuable type-strain genomes for metagenomic binning, comparative biology and taxonomic classification.</title>
        <authorList>
            <person name="Goeker M."/>
        </authorList>
    </citation>
    <scope>NUCLEOTIDE SEQUENCE [LARGE SCALE GENOMIC DNA]</scope>
    <source>
        <strain evidence="1 2">DSM 102189</strain>
    </source>
</reference>
<protein>
    <submittedName>
        <fullName evidence="1">Uncharacterized protein</fullName>
    </submittedName>
</protein>
<comment type="caution">
    <text evidence="1">The sequence shown here is derived from an EMBL/GenBank/DDBJ whole genome shotgun (WGS) entry which is preliminary data.</text>
</comment>
<keyword evidence="2" id="KW-1185">Reference proteome</keyword>